<evidence type="ECO:0000313" key="2">
    <source>
        <dbReference type="EMBL" id="KAG1274318.1"/>
    </source>
</evidence>
<feature type="region of interest" description="Disordered" evidence="1">
    <location>
        <begin position="23"/>
        <end position="97"/>
    </location>
</feature>
<dbReference type="EMBL" id="JAANQT010011475">
    <property type="protein sequence ID" value="KAG1274318.1"/>
    <property type="molecule type" value="Genomic_DNA"/>
</dbReference>
<sequence>MTQERAAGSMRHDDKRMPAFRHRAVQDAGDRGPADFDLGGRRRTRIPDGAGQPGAVLVHGEGQALETGGLSVSGSEAEERGQAKTAKKMRGHAEWKT</sequence>
<feature type="compositionally biased region" description="Basic and acidic residues" evidence="1">
    <location>
        <begin position="24"/>
        <end position="40"/>
    </location>
</feature>
<dbReference type="AlphaFoldDB" id="A0A9P6WS34"/>
<protein>
    <submittedName>
        <fullName evidence="2">Uncharacterized protein</fullName>
    </submittedName>
</protein>
<gene>
    <name evidence="2" type="ORF">G6F64_015157</name>
</gene>
<evidence type="ECO:0000256" key="1">
    <source>
        <dbReference type="SAM" id="MobiDB-lite"/>
    </source>
</evidence>
<proteinExistence type="predicted"/>
<reference evidence="2" key="1">
    <citation type="journal article" date="2020" name="Microb. Genom.">
        <title>Genetic diversity of clinical and environmental Mucorales isolates obtained from an investigation of mucormycosis cases among solid organ transplant recipients.</title>
        <authorList>
            <person name="Nguyen M.H."/>
            <person name="Kaul D."/>
            <person name="Muto C."/>
            <person name="Cheng S.J."/>
            <person name="Richter R.A."/>
            <person name="Bruno V.M."/>
            <person name="Liu G."/>
            <person name="Beyhan S."/>
            <person name="Sundermann A.J."/>
            <person name="Mounaud S."/>
            <person name="Pasculle A.W."/>
            <person name="Nierman W.C."/>
            <person name="Driscoll E."/>
            <person name="Cumbie R."/>
            <person name="Clancy C.J."/>
            <person name="Dupont C.L."/>
        </authorList>
    </citation>
    <scope>NUCLEOTIDE SEQUENCE</scope>
    <source>
        <strain evidence="2">GL11</strain>
    </source>
</reference>
<evidence type="ECO:0000313" key="3">
    <source>
        <dbReference type="Proteomes" id="UP000716291"/>
    </source>
</evidence>
<accession>A0A9P6WS34</accession>
<name>A0A9P6WS34_RHIOR</name>
<dbReference type="Proteomes" id="UP000716291">
    <property type="component" value="Unassembled WGS sequence"/>
</dbReference>
<keyword evidence="3" id="KW-1185">Reference proteome</keyword>
<organism evidence="2 3">
    <name type="scientific">Rhizopus oryzae</name>
    <name type="common">Mucormycosis agent</name>
    <name type="synonym">Rhizopus arrhizus var. delemar</name>
    <dbReference type="NCBI Taxonomy" id="64495"/>
    <lineage>
        <taxon>Eukaryota</taxon>
        <taxon>Fungi</taxon>
        <taxon>Fungi incertae sedis</taxon>
        <taxon>Mucoromycota</taxon>
        <taxon>Mucoromycotina</taxon>
        <taxon>Mucoromycetes</taxon>
        <taxon>Mucorales</taxon>
        <taxon>Mucorineae</taxon>
        <taxon>Rhizopodaceae</taxon>
        <taxon>Rhizopus</taxon>
    </lineage>
</organism>
<comment type="caution">
    <text evidence="2">The sequence shown here is derived from an EMBL/GenBank/DDBJ whole genome shotgun (WGS) entry which is preliminary data.</text>
</comment>